<dbReference type="OrthoDB" id="680962at2"/>
<evidence type="ECO:0000313" key="2">
    <source>
        <dbReference type="Proteomes" id="UP000077177"/>
    </source>
</evidence>
<sequence length="150" mass="17006">MKPQPPLLALIAFLFLTACHKDDLQFIYSRDGIYGANEVFVIPTGEAAKILGKWMVNSITVKHKISTFVQTNNYVGRPVDYIDFRTDGKVYTFTLNNSDTSKYFVRSEKEITIDTDPATVKLLTANKLVLYSYDEVGSLGFTEVTYDLRK</sequence>
<name>A0A172TR86_9BACT</name>
<evidence type="ECO:0008006" key="3">
    <source>
        <dbReference type="Google" id="ProtNLM"/>
    </source>
</evidence>
<organism evidence="1 2">
    <name type="scientific">Flavisolibacter tropicus</name>
    <dbReference type="NCBI Taxonomy" id="1492898"/>
    <lineage>
        <taxon>Bacteria</taxon>
        <taxon>Pseudomonadati</taxon>
        <taxon>Bacteroidota</taxon>
        <taxon>Chitinophagia</taxon>
        <taxon>Chitinophagales</taxon>
        <taxon>Chitinophagaceae</taxon>
        <taxon>Flavisolibacter</taxon>
    </lineage>
</organism>
<proteinExistence type="predicted"/>
<reference evidence="2" key="1">
    <citation type="submission" date="2015-01" db="EMBL/GenBank/DDBJ databases">
        <title>Flavisolibacter sp./LCS9/ whole genome sequencing.</title>
        <authorList>
            <person name="Kim M.K."/>
            <person name="Srinivasan S."/>
            <person name="Lee J.-J."/>
        </authorList>
    </citation>
    <scope>NUCLEOTIDE SEQUENCE [LARGE SCALE GENOMIC DNA]</scope>
    <source>
        <strain evidence="2">LCS9</strain>
    </source>
</reference>
<evidence type="ECO:0000313" key="1">
    <source>
        <dbReference type="EMBL" id="ANE49273.1"/>
    </source>
</evidence>
<dbReference type="PROSITE" id="PS51257">
    <property type="entry name" value="PROKAR_LIPOPROTEIN"/>
    <property type="match status" value="1"/>
</dbReference>
<dbReference type="KEGG" id="fla:SY85_00900"/>
<dbReference type="Proteomes" id="UP000077177">
    <property type="component" value="Chromosome"/>
</dbReference>
<dbReference type="AlphaFoldDB" id="A0A172TR86"/>
<gene>
    <name evidence="1" type="ORF">SY85_00900</name>
</gene>
<reference evidence="1 2" key="2">
    <citation type="journal article" date="2016" name="Int. J. Syst. Evol. Microbiol.">
        <title>Flavisolibacter tropicus sp. nov., isolated from tropical soil.</title>
        <authorList>
            <person name="Lee J.J."/>
            <person name="Kang M.S."/>
            <person name="Kim G.S."/>
            <person name="Lee C.S."/>
            <person name="Lim S."/>
            <person name="Lee J."/>
            <person name="Roh S.H."/>
            <person name="Kang H."/>
            <person name="Ha J.M."/>
            <person name="Bae S."/>
            <person name="Jung H.Y."/>
            <person name="Kim M.K."/>
        </authorList>
    </citation>
    <scope>NUCLEOTIDE SEQUENCE [LARGE SCALE GENOMIC DNA]</scope>
    <source>
        <strain evidence="1 2">LCS9</strain>
    </source>
</reference>
<accession>A0A172TR86</accession>
<keyword evidence="2" id="KW-1185">Reference proteome</keyword>
<dbReference type="RefSeq" id="WP_066401348.1">
    <property type="nucleotide sequence ID" value="NZ_CP011390.1"/>
</dbReference>
<dbReference type="EMBL" id="CP011390">
    <property type="protein sequence ID" value="ANE49273.1"/>
    <property type="molecule type" value="Genomic_DNA"/>
</dbReference>
<protein>
    <recommendedName>
        <fullName evidence="3">Lipocalin-like domain-containing protein</fullName>
    </recommendedName>
</protein>